<dbReference type="PROSITE" id="PS50956">
    <property type="entry name" value="HTH_ASNC_2"/>
    <property type="match status" value="1"/>
</dbReference>
<feature type="domain" description="HTH asnC-type" evidence="4">
    <location>
        <begin position="19"/>
        <end position="80"/>
    </location>
</feature>
<dbReference type="GO" id="GO:0006355">
    <property type="term" value="P:regulation of DNA-templated transcription"/>
    <property type="evidence" value="ECO:0007669"/>
    <property type="project" value="UniProtKB-ARBA"/>
</dbReference>
<dbReference type="SUPFAM" id="SSF46785">
    <property type="entry name" value="Winged helix' DNA-binding domain"/>
    <property type="match status" value="1"/>
</dbReference>
<dbReference type="InterPro" id="IPR019887">
    <property type="entry name" value="Tscrpt_reg_AsnC/Lrp_C"/>
</dbReference>
<evidence type="ECO:0000256" key="1">
    <source>
        <dbReference type="ARBA" id="ARBA00023015"/>
    </source>
</evidence>
<dbReference type="RefSeq" id="WP_063840038.1">
    <property type="nucleotide sequence ID" value="NZ_CP013380.1"/>
</dbReference>
<evidence type="ECO:0000256" key="3">
    <source>
        <dbReference type="ARBA" id="ARBA00023163"/>
    </source>
</evidence>
<dbReference type="GO" id="GO:0043565">
    <property type="term" value="F:sequence-specific DNA binding"/>
    <property type="evidence" value="ECO:0007669"/>
    <property type="project" value="InterPro"/>
</dbReference>
<dbReference type="GO" id="GO:0005829">
    <property type="term" value="C:cytosol"/>
    <property type="evidence" value="ECO:0007669"/>
    <property type="project" value="TreeGrafter"/>
</dbReference>
<dbReference type="AlphaFoldDB" id="A0A7T2WZF7"/>
<dbReference type="KEGG" id="bhg:I6G56_08275"/>
<gene>
    <name evidence="5" type="ORF">I6G56_08275</name>
</gene>
<accession>A0A7T2WZF7</accession>
<evidence type="ECO:0000256" key="2">
    <source>
        <dbReference type="ARBA" id="ARBA00023125"/>
    </source>
</evidence>
<dbReference type="CDD" id="cd00090">
    <property type="entry name" value="HTH_ARSR"/>
    <property type="match status" value="1"/>
</dbReference>
<dbReference type="PANTHER" id="PTHR30154">
    <property type="entry name" value="LEUCINE-RESPONSIVE REGULATORY PROTEIN"/>
    <property type="match status" value="1"/>
</dbReference>
<dbReference type="PANTHER" id="PTHR30154:SF34">
    <property type="entry name" value="TRANSCRIPTIONAL REGULATOR AZLB"/>
    <property type="match status" value="1"/>
</dbReference>
<dbReference type="Proteomes" id="UP000594943">
    <property type="component" value="Chromosome 1"/>
</dbReference>
<dbReference type="PRINTS" id="PR00033">
    <property type="entry name" value="HTHASNC"/>
</dbReference>
<keyword evidence="2" id="KW-0238">DNA-binding</keyword>
<sequence>MKLNFRPTSQENRLADAHLDELDLRILAALQADASISNVELAERALSSPPTCMRRVRKLTEAGIIERRIAVLDRGKIGATVTAIIEVGLDRQTAEDYDAFETYVCAQPEVTQCYRVSPGPDFVVVADLADMPAYDEFARRLFTHASNVRNVRTFFSTHRAKFEANAPVSVTLGKRAGG</sequence>
<dbReference type="Gene3D" id="3.30.70.920">
    <property type="match status" value="1"/>
</dbReference>
<dbReference type="GO" id="GO:0043200">
    <property type="term" value="P:response to amino acid"/>
    <property type="evidence" value="ECO:0007669"/>
    <property type="project" value="TreeGrafter"/>
</dbReference>
<name>A0A7T2WZF7_9BURK</name>
<keyword evidence="1" id="KW-0805">Transcription regulation</keyword>
<dbReference type="InterPro" id="IPR036390">
    <property type="entry name" value="WH_DNA-bd_sf"/>
</dbReference>
<dbReference type="SUPFAM" id="SSF54909">
    <property type="entry name" value="Dimeric alpha+beta barrel"/>
    <property type="match status" value="1"/>
</dbReference>
<protein>
    <submittedName>
        <fullName evidence="5">Lrp/AsnC family transcriptional regulator</fullName>
    </submittedName>
</protein>
<dbReference type="EMBL" id="CP065686">
    <property type="protein sequence ID" value="QPS45040.1"/>
    <property type="molecule type" value="Genomic_DNA"/>
</dbReference>
<dbReference type="InterPro" id="IPR011991">
    <property type="entry name" value="ArsR-like_HTH"/>
</dbReference>
<keyword evidence="3" id="KW-0804">Transcription</keyword>
<dbReference type="SMART" id="SM00344">
    <property type="entry name" value="HTH_ASNC"/>
    <property type="match status" value="1"/>
</dbReference>
<evidence type="ECO:0000313" key="6">
    <source>
        <dbReference type="Proteomes" id="UP000594943"/>
    </source>
</evidence>
<proteinExistence type="predicted"/>
<dbReference type="InterPro" id="IPR019888">
    <property type="entry name" value="Tscrpt_reg_AsnC-like"/>
</dbReference>
<dbReference type="InterPro" id="IPR036388">
    <property type="entry name" value="WH-like_DNA-bd_sf"/>
</dbReference>
<dbReference type="InterPro" id="IPR000485">
    <property type="entry name" value="AsnC-type_HTH_dom"/>
</dbReference>
<evidence type="ECO:0000259" key="4">
    <source>
        <dbReference type="PROSITE" id="PS50956"/>
    </source>
</evidence>
<reference evidence="5 6" key="1">
    <citation type="submission" date="2020-12" db="EMBL/GenBank/DDBJ databases">
        <title>FDA dAtabase for Regulatory Grade micrObial Sequences (FDA-ARGOS): Supporting development and validation of Infectious Disease Dx tests.</title>
        <authorList>
            <person name="Nelson B."/>
            <person name="Plummer A."/>
            <person name="Tallon L."/>
            <person name="Sadzewicz L."/>
            <person name="Zhao X."/>
            <person name="Boylan J."/>
            <person name="Ott S."/>
            <person name="Bowen H."/>
            <person name="Vavikolanu K."/>
            <person name="Mehta A."/>
            <person name="Aluvathingal J."/>
            <person name="Nadendla S."/>
            <person name="Myers T."/>
            <person name="Yan Y."/>
            <person name="Sichtig H."/>
        </authorList>
    </citation>
    <scope>NUCLEOTIDE SEQUENCE [LARGE SCALE GENOMIC DNA]</scope>
    <source>
        <strain evidence="5 6">FDAARGOS_899</strain>
    </source>
</reference>
<dbReference type="Gene3D" id="1.10.10.10">
    <property type="entry name" value="Winged helix-like DNA-binding domain superfamily/Winged helix DNA-binding domain"/>
    <property type="match status" value="1"/>
</dbReference>
<organism evidence="5 6">
    <name type="scientific">Burkholderia humptydooensis</name>
    <dbReference type="NCBI Taxonomy" id="430531"/>
    <lineage>
        <taxon>Bacteria</taxon>
        <taxon>Pseudomonadati</taxon>
        <taxon>Pseudomonadota</taxon>
        <taxon>Betaproteobacteria</taxon>
        <taxon>Burkholderiales</taxon>
        <taxon>Burkholderiaceae</taxon>
        <taxon>Burkholderia</taxon>
        <taxon>pseudomallei group</taxon>
    </lineage>
</organism>
<dbReference type="Pfam" id="PF01037">
    <property type="entry name" value="AsnC_trans_reg"/>
    <property type="match status" value="1"/>
</dbReference>
<dbReference type="Pfam" id="PF13412">
    <property type="entry name" value="HTH_24"/>
    <property type="match status" value="1"/>
</dbReference>
<dbReference type="InterPro" id="IPR011008">
    <property type="entry name" value="Dimeric_a/b-barrel"/>
</dbReference>
<evidence type="ECO:0000313" key="5">
    <source>
        <dbReference type="EMBL" id="QPS45040.1"/>
    </source>
</evidence>